<proteinExistence type="inferred from homology"/>
<dbReference type="CDD" id="cd17328">
    <property type="entry name" value="MFS_spinster_like"/>
    <property type="match status" value="1"/>
</dbReference>
<dbReference type="Pfam" id="PF07690">
    <property type="entry name" value="MFS_1"/>
    <property type="match status" value="1"/>
</dbReference>
<dbReference type="Gene3D" id="1.20.1250.20">
    <property type="entry name" value="MFS general substrate transporter like domains"/>
    <property type="match status" value="2"/>
</dbReference>
<evidence type="ECO:0000259" key="9">
    <source>
        <dbReference type="PROSITE" id="PS50850"/>
    </source>
</evidence>
<dbReference type="PANTHER" id="PTHR23505:SF52">
    <property type="entry name" value="MAJOR FACILITATOR SUPERFAMILY PROTEIN"/>
    <property type="match status" value="1"/>
</dbReference>
<comment type="similarity">
    <text evidence="6">Belongs to the major facilitator superfamily. Spinster (TC 2.A.1.49) family.</text>
</comment>
<dbReference type="VEuPathDB" id="PlasmoDB:PmUG01_04026200"/>
<evidence type="ECO:0000256" key="5">
    <source>
        <dbReference type="ARBA" id="ARBA00023136"/>
    </source>
</evidence>
<keyword evidence="5 8" id="KW-0472">Membrane</keyword>
<feature type="compositionally biased region" description="Low complexity" evidence="7">
    <location>
        <begin position="44"/>
        <end position="54"/>
    </location>
</feature>
<evidence type="ECO:0000313" key="11">
    <source>
        <dbReference type="Proteomes" id="UP000219799"/>
    </source>
</evidence>
<feature type="transmembrane region" description="Helical" evidence="8">
    <location>
        <begin position="317"/>
        <end position="337"/>
    </location>
</feature>
<keyword evidence="3 8" id="KW-0812">Transmembrane</keyword>
<feature type="region of interest" description="Disordered" evidence="7">
    <location>
        <begin position="42"/>
        <end position="66"/>
    </location>
</feature>
<evidence type="ECO:0000256" key="8">
    <source>
        <dbReference type="SAM" id="Phobius"/>
    </source>
</evidence>
<evidence type="ECO:0000256" key="2">
    <source>
        <dbReference type="ARBA" id="ARBA00022448"/>
    </source>
</evidence>
<gene>
    <name evidence="10" type="primary">PAT</name>
    <name evidence="10" type="ORF">PMLGA01_040018100</name>
</gene>
<feature type="transmembrane region" description="Helical" evidence="8">
    <location>
        <begin position="140"/>
        <end position="158"/>
    </location>
</feature>
<evidence type="ECO:0000256" key="6">
    <source>
        <dbReference type="ARBA" id="ARBA00024338"/>
    </source>
</evidence>
<dbReference type="InterPro" id="IPR020846">
    <property type="entry name" value="MFS_dom"/>
</dbReference>
<feature type="transmembrane region" description="Helical" evidence="8">
    <location>
        <begin position="454"/>
        <end position="475"/>
    </location>
</feature>
<sequence length="560" mass="61649">MNKGSYMGGRNNVQTESNILVEETEKLVGSYPFNNVLDDHLKKSNSGVNNNGNVIKKKKSNNNNNNNNSAFHKSLAVVNVAAGLDGCDDQLLPASFRALEADLNLHPSLLGYITLAQTLMLSLFSPIWGFLSDKYSRKWMLVFGTALWGVATVLLAHINDFAQILFFRAINGLALGSIGPISQSILADAAKNESLGLSFGLVQLSSSIGRLIGGVVTTTVALKYFAGIRGWRLCFMLVGILSILLSIVVTLFVDDAPRQVRKKPKTEYLDEDNNTYGSTNTIGGTTEGRISAKHTQSYILYRNVIELLKDSLSKRSIIIILLEGFTGAIPWLALSFNTMFFQYCGLNDLQAAIITGFLLIGSALGGVIGGHFGDIMHDISNKHGRPFLGQLAMFGRVPLVVLTYLIIPKTKESFELFALSCFFLGLSSIAGVAVNRPIVSDIIRPDYRGTVFSLTIAVEGVGSSLIGAPLFGYLAEKVFKYENNNLLISEMPEEIRKNNAEALSKTLLYLTVVPWILSFVFYSLLHFTYGKEYAQMNEIIETEYKYDDEDEETIAEKLKM</sequence>
<feature type="transmembrane region" description="Helical" evidence="8">
    <location>
        <begin position="165"/>
        <end position="187"/>
    </location>
</feature>
<comment type="subcellular location">
    <subcellularLocation>
        <location evidence="1">Membrane</location>
        <topology evidence="1">Multi-pass membrane protein</topology>
    </subcellularLocation>
</comment>
<dbReference type="InterPro" id="IPR044770">
    <property type="entry name" value="MFS_spinster-like"/>
</dbReference>
<feature type="transmembrane region" description="Helical" evidence="8">
    <location>
        <begin position="233"/>
        <end position="253"/>
    </location>
</feature>
<feature type="transmembrane region" description="Helical" evidence="8">
    <location>
        <begin position="414"/>
        <end position="434"/>
    </location>
</feature>
<dbReference type="Proteomes" id="UP000219799">
    <property type="component" value="Chromosome 4"/>
</dbReference>
<evidence type="ECO:0000256" key="1">
    <source>
        <dbReference type="ARBA" id="ARBA00004141"/>
    </source>
</evidence>
<name>A0A1C3KAP8_PLAMA</name>
<feature type="transmembrane region" description="Helical" evidence="8">
    <location>
        <begin position="109"/>
        <end position="128"/>
    </location>
</feature>
<dbReference type="GO" id="GO:0016020">
    <property type="term" value="C:membrane"/>
    <property type="evidence" value="ECO:0007669"/>
    <property type="project" value="UniProtKB-SubCell"/>
</dbReference>
<dbReference type="SUPFAM" id="SSF103473">
    <property type="entry name" value="MFS general substrate transporter"/>
    <property type="match status" value="1"/>
</dbReference>
<feature type="transmembrane region" description="Helical" evidence="8">
    <location>
        <begin position="506"/>
        <end position="525"/>
    </location>
</feature>
<evidence type="ECO:0000256" key="7">
    <source>
        <dbReference type="SAM" id="MobiDB-lite"/>
    </source>
</evidence>
<reference evidence="10 11" key="1">
    <citation type="submission" date="2016-06" db="EMBL/GenBank/DDBJ databases">
        <authorList>
            <consortium name="Pathogen Informatics"/>
        </authorList>
    </citation>
    <scope>NUCLEOTIDE SEQUENCE [LARGE SCALE GENOMIC DNA]</scope>
    <source>
        <strain evidence="10">PmlGA01</strain>
    </source>
</reference>
<protein>
    <submittedName>
        <fullName evidence="10">Pantothenate transporter, putative</fullName>
    </submittedName>
</protein>
<dbReference type="AlphaFoldDB" id="A0A1C3KAP8"/>
<accession>A0A1C3KAP8</accession>
<keyword evidence="4 8" id="KW-1133">Transmembrane helix</keyword>
<organism evidence="10 11">
    <name type="scientific">Plasmodium malariae</name>
    <dbReference type="NCBI Taxonomy" id="5858"/>
    <lineage>
        <taxon>Eukaryota</taxon>
        <taxon>Sar</taxon>
        <taxon>Alveolata</taxon>
        <taxon>Apicomplexa</taxon>
        <taxon>Aconoidasida</taxon>
        <taxon>Haemosporida</taxon>
        <taxon>Plasmodiidae</taxon>
        <taxon>Plasmodium</taxon>
        <taxon>Plasmodium (Plasmodium)</taxon>
    </lineage>
</organism>
<feature type="transmembrane region" description="Helical" evidence="8">
    <location>
        <begin position="388"/>
        <end position="407"/>
    </location>
</feature>
<feature type="domain" description="Major facilitator superfamily (MFS) profile" evidence="9">
    <location>
        <begin position="74"/>
        <end position="530"/>
    </location>
</feature>
<dbReference type="GO" id="GO:0022857">
    <property type="term" value="F:transmembrane transporter activity"/>
    <property type="evidence" value="ECO:0007669"/>
    <property type="project" value="InterPro"/>
</dbReference>
<dbReference type="InterPro" id="IPR011701">
    <property type="entry name" value="MFS"/>
</dbReference>
<dbReference type="EMBL" id="LT594492">
    <property type="protein sequence ID" value="SBT70637.1"/>
    <property type="molecule type" value="Genomic_DNA"/>
</dbReference>
<dbReference type="PROSITE" id="PS50850">
    <property type="entry name" value="MFS"/>
    <property type="match status" value="1"/>
</dbReference>
<evidence type="ECO:0000256" key="4">
    <source>
        <dbReference type="ARBA" id="ARBA00022989"/>
    </source>
</evidence>
<dbReference type="InterPro" id="IPR036259">
    <property type="entry name" value="MFS_trans_sf"/>
</dbReference>
<feature type="transmembrane region" description="Helical" evidence="8">
    <location>
        <begin position="349"/>
        <end position="368"/>
    </location>
</feature>
<keyword evidence="2" id="KW-0813">Transport</keyword>
<evidence type="ECO:0000313" key="10">
    <source>
        <dbReference type="EMBL" id="SBT70637.1"/>
    </source>
</evidence>
<evidence type="ECO:0000256" key="3">
    <source>
        <dbReference type="ARBA" id="ARBA00022692"/>
    </source>
</evidence>
<dbReference type="PANTHER" id="PTHR23505">
    <property type="entry name" value="SPINSTER"/>
    <property type="match status" value="1"/>
</dbReference>